<dbReference type="WBParaSite" id="RSKR_0000688300.1">
    <property type="protein sequence ID" value="RSKR_0000688300.1"/>
    <property type="gene ID" value="RSKR_0000688300"/>
</dbReference>
<dbReference type="Proteomes" id="UP000095286">
    <property type="component" value="Unplaced"/>
</dbReference>
<sequence length="826" mass="93919">MIRDVQSFSYSQNSFSNFAIHPTTKPEYLILKNSTNTLFYFHLDDTSQNRVLKIVGDFNSEDNDFSIFDLFYLKDGTLVLVIQAFRNNHLYIISGHLNLKENTVLIGNDEEIDTGITCPLKGRKCAITYDDVGPVLVDFPVKQGKTLDRINLFHIGEFFETKVNTLHIIIPEFRCEGGEVICCDPFISNNCLYFFIHMSTKLLYVPITSETYRNHQATFKASLLLTRSANAENEETAPHKNIFNRRMLTFKNFLLVYCCQRIDQHKEVPMLWTLNLNSLEWTKVDFFLSHHYPCHDVHFRVFDKMAYLVGNCSVKNCAESSHLCEIDLKEIVSSKKTEPIQIAAWKSKSALQKEKNPLFCISHNNNNNINSLHRYRKGAFEQEEENCLASSVSSVNSESSTSTSGGIKEMEEDYGKRSIPLHWSKKMSLEGGPEVADQLRQAREMGYADDLILEAIKSNSQNSNALTPFESTSALVEKLIHLSMCGGGKLVVEGGSNNGRRKYDSRPLRTSRDGSGGMVMSRSFSGSVTPGRTSSPYRYGRGTVSDIISNPTRILVGRSSSFNDAAMTQSLHNYPALLQSSSTFSKMSQPLQGSGNDISVILDHIEQDKKSYLENCKATVDLLKEKLRKEKSEREKVERDLKERESTIINLRKDVEDSKTISNRLVCANKSIEGWISQFHTLQQEKLTHKIETDKQISQLKKVNEQLIKEKEGFIIESTKIRELTTQVNKSNEKIKQLESRNKHLNDFNQNFAVFEGELNDVKAENERLQREVNSMIVCLCCCDNKPSVVFMPCWHLLCCESCARDITECPTCRKTLTGKVNVYLG</sequence>
<evidence type="ECO:0000313" key="1">
    <source>
        <dbReference type="Proteomes" id="UP000095286"/>
    </source>
</evidence>
<proteinExistence type="predicted"/>
<reference evidence="2" key="1">
    <citation type="submission" date="2016-11" db="UniProtKB">
        <authorList>
            <consortium name="WormBaseParasite"/>
        </authorList>
    </citation>
    <scope>IDENTIFICATION</scope>
    <source>
        <strain evidence="2">KR3021</strain>
    </source>
</reference>
<protein>
    <submittedName>
        <fullName evidence="2">RING-type domain-containing protein</fullName>
    </submittedName>
</protein>
<accession>A0AC35U3U3</accession>
<organism evidence="1 2">
    <name type="scientific">Rhabditophanes sp. KR3021</name>
    <dbReference type="NCBI Taxonomy" id="114890"/>
    <lineage>
        <taxon>Eukaryota</taxon>
        <taxon>Metazoa</taxon>
        <taxon>Ecdysozoa</taxon>
        <taxon>Nematoda</taxon>
        <taxon>Chromadorea</taxon>
        <taxon>Rhabditida</taxon>
        <taxon>Tylenchina</taxon>
        <taxon>Panagrolaimomorpha</taxon>
        <taxon>Strongyloidoidea</taxon>
        <taxon>Alloionematidae</taxon>
        <taxon>Rhabditophanes</taxon>
    </lineage>
</organism>
<name>A0AC35U3U3_9BILA</name>
<evidence type="ECO:0000313" key="2">
    <source>
        <dbReference type="WBParaSite" id="RSKR_0000688300.1"/>
    </source>
</evidence>